<organism evidence="5 6">
    <name type="scientific">Paramesorhizobium deserti</name>
    <dbReference type="NCBI Taxonomy" id="1494590"/>
    <lineage>
        <taxon>Bacteria</taxon>
        <taxon>Pseudomonadati</taxon>
        <taxon>Pseudomonadota</taxon>
        <taxon>Alphaproteobacteria</taxon>
        <taxon>Hyphomicrobiales</taxon>
        <taxon>Phyllobacteriaceae</taxon>
        <taxon>Paramesorhizobium</taxon>
    </lineage>
</organism>
<dbReference type="Pfam" id="PF12833">
    <property type="entry name" value="HTH_18"/>
    <property type="match status" value="1"/>
</dbReference>
<dbReference type="GO" id="GO:0003700">
    <property type="term" value="F:DNA-binding transcription factor activity"/>
    <property type="evidence" value="ECO:0007669"/>
    <property type="project" value="InterPro"/>
</dbReference>
<gene>
    <name evidence="5" type="ORF">ATN84_17650</name>
</gene>
<dbReference type="SMART" id="SM00342">
    <property type="entry name" value="HTH_ARAC"/>
    <property type="match status" value="1"/>
</dbReference>
<evidence type="ECO:0000259" key="4">
    <source>
        <dbReference type="PROSITE" id="PS01124"/>
    </source>
</evidence>
<dbReference type="Proteomes" id="UP000070107">
    <property type="component" value="Unassembled WGS sequence"/>
</dbReference>
<evidence type="ECO:0000256" key="1">
    <source>
        <dbReference type="ARBA" id="ARBA00023015"/>
    </source>
</evidence>
<proteinExistence type="predicted"/>
<dbReference type="InterPro" id="IPR018060">
    <property type="entry name" value="HTH_AraC"/>
</dbReference>
<dbReference type="PANTHER" id="PTHR46796">
    <property type="entry name" value="HTH-TYPE TRANSCRIPTIONAL ACTIVATOR RHAS-RELATED"/>
    <property type="match status" value="1"/>
</dbReference>
<dbReference type="PRINTS" id="PR00032">
    <property type="entry name" value="HTHARAC"/>
</dbReference>
<sequence length="301" mass="33701">MTERIDGHAGTFDKVHDQPHFRISAIPSAEISLSWMAWKEPGSGSPTRFERKDGYLMCLQRIDVPANPHWVDGRSVVMPHVIRGQSLLADLNREHTAIVHTAVDCISFYVSRRAIERFLDEHGLPRVASLRAIQGEALNDTVVENLGNCLLPAFQHPETASQLFVDHVALALLSHLVASYGEREVTIRPASGGLAPWQERRTKEMLLASIDGKIGLDELARGCGLSRSHFARAFKTTTGMSPMRWLLVQRIERAKDLLTNSPLPVDQIAHQCGFADQSHFTRAFFRIVGVTPGAWRRVRQF</sequence>
<evidence type="ECO:0000256" key="2">
    <source>
        <dbReference type="ARBA" id="ARBA00023125"/>
    </source>
</evidence>
<dbReference type="EMBL" id="LNTU01000037">
    <property type="protein sequence ID" value="KXF75791.1"/>
    <property type="molecule type" value="Genomic_DNA"/>
</dbReference>
<accession>A0A135HRG3</accession>
<evidence type="ECO:0000313" key="6">
    <source>
        <dbReference type="Proteomes" id="UP000070107"/>
    </source>
</evidence>
<dbReference type="InterPro" id="IPR020449">
    <property type="entry name" value="Tscrpt_reg_AraC-type_HTH"/>
</dbReference>
<dbReference type="GO" id="GO:0043565">
    <property type="term" value="F:sequence-specific DNA binding"/>
    <property type="evidence" value="ECO:0007669"/>
    <property type="project" value="InterPro"/>
</dbReference>
<dbReference type="InterPro" id="IPR009057">
    <property type="entry name" value="Homeodomain-like_sf"/>
</dbReference>
<dbReference type="AlphaFoldDB" id="A0A135HRG3"/>
<keyword evidence="1" id="KW-0805">Transcription regulation</keyword>
<dbReference type="PROSITE" id="PS01124">
    <property type="entry name" value="HTH_ARAC_FAMILY_2"/>
    <property type="match status" value="1"/>
</dbReference>
<dbReference type="STRING" id="1494590.ATN84_17650"/>
<keyword evidence="3" id="KW-0804">Transcription</keyword>
<protein>
    <submittedName>
        <fullName evidence="5">Transcriptional regulator</fullName>
    </submittedName>
</protein>
<dbReference type="SUPFAM" id="SSF46689">
    <property type="entry name" value="Homeodomain-like"/>
    <property type="match status" value="2"/>
</dbReference>
<feature type="domain" description="HTH araC/xylS-type" evidence="4">
    <location>
        <begin position="200"/>
        <end position="298"/>
    </location>
</feature>
<dbReference type="PANTHER" id="PTHR46796:SF14">
    <property type="entry name" value="TRANSCRIPTIONAL REGULATORY PROTEIN"/>
    <property type="match status" value="1"/>
</dbReference>
<evidence type="ECO:0000256" key="3">
    <source>
        <dbReference type="ARBA" id="ARBA00023163"/>
    </source>
</evidence>
<dbReference type="Gene3D" id="1.10.10.60">
    <property type="entry name" value="Homeodomain-like"/>
    <property type="match status" value="2"/>
</dbReference>
<name>A0A135HRG3_9HYPH</name>
<evidence type="ECO:0000313" key="5">
    <source>
        <dbReference type="EMBL" id="KXF75791.1"/>
    </source>
</evidence>
<dbReference type="InterPro" id="IPR050204">
    <property type="entry name" value="AraC_XylS_family_regulators"/>
</dbReference>
<keyword evidence="2" id="KW-0238">DNA-binding</keyword>
<keyword evidence="6" id="KW-1185">Reference proteome</keyword>
<dbReference type="OrthoDB" id="9806208at2"/>
<comment type="caution">
    <text evidence="5">The sequence shown here is derived from an EMBL/GenBank/DDBJ whole genome shotgun (WGS) entry which is preliminary data.</text>
</comment>
<reference evidence="5 6" key="1">
    <citation type="submission" date="2015-11" db="EMBL/GenBank/DDBJ databases">
        <title>Draft genome sequence of Paramesorhizobium deserti A-3-E, a strain highly resistant to diverse beta-lactam antibiotics.</title>
        <authorList>
            <person name="Lv R."/>
            <person name="Yang X."/>
            <person name="Fang N."/>
            <person name="Guo J."/>
            <person name="Luo X."/>
            <person name="Peng F."/>
            <person name="Yang R."/>
            <person name="Cui Y."/>
            <person name="Fang C."/>
            <person name="Song Y."/>
        </authorList>
    </citation>
    <scope>NUCLEOTIDE SEQUENCE [LARGE SCALE GENOMIC DNA]</scope>
    <source>
        <strain evidence="5 6">A-3-E</strain>
    </source>
</reference>